<evidence type="ECO:0000256" key="5">
    <source>
        <dbReference type="PIRSR" id="PIRSR606710-1"/>
    </source>
</evidence>
<sequence length="761" mass="82619">MVHSSPPPSTDRSPAVASFTNPVGGDTIPNFADPTVIRGRDGYWYAYATADPLFPGDDYRKMKIARSDDLVDWEYVGDVFTPETEPRYDGFGEDARRMYWAPDIEYFGGRYHLYYSYVVNPPGGGQNWTAIGVATAPSPAGPWTDSGAFVTGPERWEPRPGEQAWRNVIDPEVASAPDGSRYLYYGSVLGGVTVVPLSEDGLRAEGERTPITLENKYEGAHIVYRDGYYYLFLSVIGGCCAGPVSAYPVHVARSKSPLGPFLDRDGNSVLGRHNGGTPVQAPNGNRWVSVGHNTVATDLSGQQWLVTHGIDRHDPYLQGTTLSARALAISRLDWIGGWPTANAGRGLLDGPQTAPAMDARTSDSFESGSLSPRVWQRSPGWQIDTEPAGGHLQSPQADGTHALYARNAVAGDSRIRGAVRLGSESGGSAGYVAFEQGPQSKVRAFIDADAEALVVEARRSGETVDRDTQPLPANFQYDDWHELDLRVRDDALEATVTDAGLDDPLAVAAIDVPEGLRSGRFALLSDHASASFDDITVADLYTPVTTKEPDPQVGQLDPESSDEFEGELGAGWTGIREPDATIEDGQLTLPIQQAELIDQRPLADDGAALLLRDAPEGDWTAETRVTIPFGDTYPLAWPQAGFVAHANDDEFVTLGYAAARRTRHVTFGKEMPWEDRLVYADARLGPTTSDTVWLRLKHSVDAGTGEHRYRAATSVDGENWVWHGVRTLPAGSSPRIGLAAFGIEGEDSLTAEFGYVRFYQQ</sequence>
<comment type="similarity">
    <text evidence="2">Belongs to the glycosyl hydrolase 43 family.</text>
</comment>
<protein>
    <submittedName>
        <fullName evidence="8">Family 43 glycosylhydrolase</fullName>
    </submittedName>
</protein>
<accession>A0A6L9S7M9</accession>
<feature type="active site" description="Proton acceptor" evidence="5">
    <location>
        <position position="33"/>
    </location>
</feature>
<dbReference type="CDD" id="cd18616">
    <property type="entry name" value="GH43_ABN-like"/>
    <property type="match status" value="1"/>
</dbReference>
<dbReference type="AlphaFoldDB" id="A0A6L9S7M9"/>
<dbReference type="Gene3D" id="2.60.120.200">
    <property type="match status" value="1"/>
</dbReference>
<feature type="region of interest" description="Disordered" evidence="7">
    <location>
        <begin position="1"/>
        <end position="21"/>
    </location>
</feature>
<feature type="region of interest" description="Disordered" evidence="7">
    <location>
        <begin position="546"/>
        <end position="566"/>
    </location>
</feature>
<dbReference type="InterPro" id="IPR023296">
    <property type="entry name" value="Glyco_hydro_beta-prop_sf"/>
</dbReference>
<evidence type="ECO:0000256" key="1">
    <source>
        <dbReference type="ARBA" id="ARBA00004834"/>
    </source>
</evidence>
<name>A0A6L9S7M9_9ACTN</name>
<comment type="caution">
    <text evidence="8">The sequence shown here is derived from an EMBL/GenBank/DDBJ whole genome shotgun (WGS) entry which is preliminary data.</text>
</comment>
<dbReference type="InterPro" id="IPR006710">
    <property type="entry name" value="Glyco_hydro_43"/>
</dbReference>
<evidence type="ECO:0000313" key="8">
    <source>
        <dbReference type="EMBL" id="NEE00993.1"/>
    </source>
</evidence>
<proteinExistence type="inferred from homology"/>
<comment type="pathway">
    <text evidence="1">Glycan metabolism; L-arabinan degradation.</text>
</comment>
<keyword evidence="9" id="KW-1185">Reference proteome</keyword>
<dbReference type="Proteomes" id="UP000475214">
    <property type="component" value="Unassembled WGS sequence"/>
</dbReference>
<evidence type="ECO:0000256" key="3">
    <source>
        <dbReference type="ARBA" id="ARBA00022801"/>
    </source>
</evidence>
<organism evidence="8 9">
    <name type="scientific">Phytoactinopolyspora halotolerans</name>
    <dbReference type="NCBI Taxonomy" id="1981512"/>
    <lineage>
        <taxon>Bacteria</taxon>
        <taxon>Bacillati</taxon>
        <taxon>Actinomycetota</taxon>
        <taxon>Actinomycetes</taxon>
        <taxon>Jiangellales</taxon>
        <taxon>Jiangellaceae</taxon>
        <taxon>Phytoactinopolyspora</taxon>
    </lineage>
</organism>
<dbReference type="RefSeq" id="WP_163737728.1">
    <property type="nucleotide sequence ID" value="NZ_JAAGOA010000007.1"/>
</dbReference>
<keyword evidence="3 8" id="KW-0378">Hydrolase</keyword>
<evidence type="ECO:0000256" key="7">
    <source>
        <dbReference type="SAM" id="MobiDB-lite"/>
    </source>
</evidence>
<evidence type="ECO:0000256" key="6">
    <source>
        <dbReference type="PIRSR" id="PIRSR606710-2"/>
    </source>
</evidence>
<feature type="site" description="Important for catalytic activity, responsible for pKa modulation of the active site Glu and correct orientation of both the proton donor and substrate" evidence="6">
    <location>
        <position position="170"/>
    </location>
</feature>
<evidence type="ECO:0000313" key="9">
    <source>
        <dbReference type="Proteomes" id="UP000475214"/>
    </source>
</evidence>
<dbReference type="Pfam" id="PF04616">
    <property type="entry name" value="Glyco_hydro_43"/>
    <property type="match status" value="1"/>
</dbReference>
<gene>
    <name evidence="8" type="ORF">G1H10_12530</name>
</gene>
<dbReference type="GO" id="GO:0004553">
    <property type="term" value="F:hydrolase activity, hydrolyzing O-glycosyl compounds"/>
    <property type="evidence" value="ECO:0007669"/>
    <property type="project" value="InterPro"/>
</dbReference>
<dbReference type="InterPro" id="IPR013320">
    <property type="entry name" value="ConA-like_dom_sf"/>
</dbReference>
<reference evidence="8 9" key="1">
    <citation type="submission" date="2020-02" db="EMBL/GenBank/DDBJ databases">
        <authorList>
            <person name="Li X.-J."/>
            <person name="Han X.-M."/>
        </authorList>
    </citation>
    <scope>NUCLEOTIDE SEQUENCE [LARGE SCALE GENOMIC DNA]</scope>
    <source>
        <strain evidence="8 9">CCTCC AB 2017055</strain>
    </source>
</reference>
<dbReference type="Gene3D" id="2.115.10.20">
    <property type="entry name" value="Glycosyl hydrolase domain, family 43"/>
    <property type="match status" value="1"/>
</dbReference>
<feature type="active site" description="Proton donor" evidence="5">
    <location>
        <position position="218"/>
    </location>
</feature>
<dbReference type="SUPFAM" id="SSF75005">
    <property type="entry name" value="Arabinanase/levansucrase/invertase"/>
    <property type="match status" value="1"/>
</dbReference>
<dbReference type="PANTHER" id="PTHR43301">
    <property type="entry name" value="ARABINAN ENDO-1,5-ALPHA-L-ARABINOSIDASE"/>
    <property type="match status" value="1"/>
</dbReference>
<dbReference type="GO" id="GO:0005975">
    <property type="term" value="P:carbohydrate metabolic process"/>
    <property type="evidence" value="ECO:0007669"/>
    <property type="project" value="InterPro"/>
</dbReference>
<dbReference type="PANTHER" id="PTHR43301:SF3">
    <property type="entry name" value="ARABINAN ENDO-1,5-ALPHA-L-ARABINOSIDASE A-RELATED"/>
    <property type="match status" value="1"/>
</dbReference>
<keyword evidence="4" id="KW-0326">Glycosidase</keyword>
<dbReference type="SUPFAM" id="SSF49899">
    <property type="entry name" value="Concanavalin A-like lectins/glucanases"/>
    <property type="match status" value="1"/>
</dbReference>
<evidence type="ECO:0000256" key="4">
    <source>
        <dbReference type="ARBA" id="ARBA00023295"/>
    </source>
</evidence>
<feature type="region of interest" description="Disordered" evidence="7">
    <location>
        <begin position="352"/>
        <end position="373"/>
    </location>
</feature>
<dbReference type="Gene3D" id="2.60.120.560">
    <property type="entry name" value="Exo-inulinase, domain 1"/>
    <property type="match status" value="1"/>
</dbReference>
<dbReference type="EMBL" id="JAAGOA010000007">
    <property type="protein sequence ID" value="NEE00993.1"/>
    <property type="molecule type" value="Genomic_DNA"/>
</dbReference>
<evidence type="ECO:0000256" key="2">
    <source>
        <dbReference type="ARBA" id="ARBA00009865"/>
    </source>
</evidence>
<dbReference type="InterPro" id="IPR050727">
    <property type="entry name" value="GH43_arabinanases"/>
</dbReference>